<dbReference type="SUPFAM" id="SSF161008">
    <property type="entry name" value="Viral glycoprotein ectodomain-like"/>
    <property type="match status" value="1"/>
</dbReference>
<protein>
    <recommendedName>
        <fullName evidence="4">Envelope protein</fullName>
    </recommendedName>
</protein>
<gene>
    <name evidence="2" type="ORF">AB6A40_006152</name>
</gene>
<dbReference type="Proteomes" id="UP001608902">
    <property type="component" value="Unassembled WGS sequence"/>
</dbReference>
<dbReference type="AlphaFoldDB" id="A0ABD6EHQ6"/>
<proteinExistence type="predicted"/>
<sequence>MSNMKGCEIRSGKCVSDDGITIWDPKQVQKSCPYEKKGTYIGIVTNRTITVEALQSTFVFAEDNDSIAITVRNHCGFKYPIPMNNDVIVEMEASLPSQTRVPPPSLSVAERTLLVERKPLTELPDSENVKFQYLYEKLRDESRQQAESVMLSICLLRNSQIRMIQEISRQNPEQAARLLLNRDDITARNMGDALLVSPCRQILADEVYWNHRVGDTCYEFLPVRVNGMVTFAQPRSKDLIESSKIVSCINRNIPVYEQNGTWKAAGEDTQVVSSEHWGEVYFGKLKSPVSFKSSILEQAADMHLRTALDLLAGRTHSTAIETVSRTSSRKEFFDDIRNLGEEVLIELENGASQIAIDVQDGIVKTVDRWRVKEASMALFIILILIGALVLACRCGTYNGLLRLICCCCCSCGDSGCCSTSGNMAPTAQSEAIRWRQPQITEKATGMTTFNINLPASSKIADVSVNREALAMETDKNIEKFQGFSHPPVINKQKRRLQDRASVA</sequence>
<dbReference type="Pfam" id="PF24664">
    <property type="entry name" value="Monjiviricetes_fusion"/>
    <property type="match status" value="1"/>
</dbReference>
<accession>A0ABD6EHQ6</accession>
<dbReference type="NCBIfam" id="TIGR03063">
    <property type="entry name" value="srtB_target"/>
    <property type="match status" value="1"/>
</dbReference>
<name>A0ABD6EHQ6_9BILA</name>
<keyword evidence="1" id="KW-0472">Membrane</keyword>
<organism evidence="2 3">
    <name type="scientific">Gnathostoma spinigerum</name>
    <dbReference type="NCBI Taxonomy" id="75299"/>
    <lineage>
        <taxon>Eukaryota</taxon>
        <taxon>Metazoa</taxon>
        <taxon>Ecdysozoa</taxon>
        <taxon>Nematoda</taxon>
        <taxon>Chromadorea</taxon>
        <taxon>Rhabditida</taxon>
        <taxon>Spirurina</taxon>
        <taxon>Gnathostomatomorpha</taxon>
        <taxon>Gnathostomatoidea</taxon>
        <taxon>Gnathostomatidae</taxon>
        <taxon>Gnathostoma</taxon>
    </lineage>
</organism>
<evidence type="ECO:0008006" key="4">
    <source>
        <dbReference type="Google" id="ProtNLM"/>
    </source>
</evidence>
<keyword evidence="1" id="KW-1133">Transmembrane helix</keyword>
<dbReference type="EMBL" id="JBGFUD010004202">
    <property type="protein sequence ID" value="MFH4979443.1"/>
    <property type="molecule type" value="Genomic_DNA"/>
</dbReference>
<feature type="transmembrane region" description="Helical" evidence="1">
    <location>
        <begin position="374"/>
        <end position="392"/>
    </location>
</feature>
<keyword evidence="1" id="KW-0812">Transmembrane</keyword>
<reference evidence="2 3" key="1">
    <citation type="submission" date="2024-08" db="EMBL/GenBank/DDBJ databases">
        <title>Gnathostoma spinigerum genome.</title>
        <authorList>
            <person name="Gonzalez-Bertolin B."/>
            <person name="Monzon S."/>
            <person name="Zaballos A."/>
            <person name="Jimenez P."/>
            <person name="Dekumyoy P."/>
            <person name="Varona S."/>
            <person name="Cuesta I."/>
            <person name="Sumanam S."/>
            <person name="Adisakwattana P."/>
            <person name="Gasser R.B."/>
            <person name="Hernandez-Gonzalez A."/>
            <person name="Young N.D."/>
            <person name="Perteguer M.J."/>
        </authorList>
    </citation>
    <scope>NUCLEOTIDE SEQUENCE [LARGE SCALE GENOMIC DNA]</scope>
    <source>
        <strain evidence="2">AL3</strain>
        <tissue evidence="2">Liver</tissue>
    </source>
</reference>
<evidence type="ECO:0000313" key="3">
    <source>
        <dbReference type="Proteomes" id="UP001608902"/>
    </source>
</evidence>
<dbReference type="Gene3D" id="1.20.5.1890">
    <property type="match status" value="1"/>
</dbReference>
<comment type="caution">
    <text evidence="2">The sequence shown here is derived from an EMBL/GenBank/DDBJ whole genome shotgun (WGS) entry which is preliminary data.</text>
</comment>
<dbReference type="InterPro" id="IPR017502">
    <property type="entry name" value="Sortase_SrtB_target"/>
</dbReference>
<evidence type="ECO:0000313" key="2">
    <source>
        <dbReference type="EMBL" id="MFH4979443.1"/>
    </source>
</evidence>
<keyword evidence="3" id="KW-1185">Reference proteome</keyword>
<evidence type="ECO:0000256" key="1">
    <source>
        <dbReference type="SAM" id="Phobius"/>
    </source>
</evidence>